<organism evidence="1 2">
    <name type="scientific">Botrimarina mediterranea</name>
    <dbReference type="NCBI Taxonomy" id="2528022"/>
    <lineage>
        <taxon>Bacteria</taxon>
        <taxon>Pseudomonadati</taxon>
        <taxon>Planctomycetota</taxon>
        <taxon>Planctomycetia</taxon>
        <taxon>Pirellulales</taxon>
        <taxon>Lacipirellulaceae</taxon>
        <taxon>Botrimarina</taxon>
    </lineage>
</organism>
<evidence type="ECO:0000313" key="2">
    <source>
        <dbReference type="Proteomes" id="UP000316426"/>
    </source>
</evidence>
<proteinExistence type="predicted"/>
<dbReference type="RefSeq" id="WP_145114727.1">
    <property type="nucleotide sequence ID" value="NZ_CP036349.1"/>
</dbReference>
<dbReference type="EMBL" id="CP036349">
    <property type="protein sequence ID" value="QDV75443.1"/>
    <property type="molecule type" value="Genomic_DNA"/>
</dbReference>
<sequence length="224" mass="23266">MVGPERCDVAIWDVNGELTAGMLRQMTRVTRHDGPQIAVESGLWHGRRIAVGYPQRVTAARAATLSGCLRAMSLGNPANHRVVIGPATAITGRAAVGDVVLASEVHASAVRIAIESSICCDRIAHTPLGDGELSKASAVAATTDWAAVTARAGVEDGEPTLIVAVVTATSASEIVQPPPSRRRTLAREAGAYLGRFLKGQSSDGANARCVENAAQTLARIVQAS</sequence>
<evidence type="ECO:0008006" key="3">
    <source>
        <dbReference type="Google" id="ProtNLM"/>
    </source>
</evidence>
<evidence type="ECO:0000313" key="1">
    <source>
        <dbReference type="EMBL" id="QDV75443.1"/>
    </source>
</evidence>
<accession>A0A518KCB4</accession>
<dbReference type="Proteomes" id="UP000316426">
    <property type="component" value="Chromosome"/>
</dbReference>
<dbReference type="AlphaFoldDB" id="A0A518KCB4"/>
<dbReference type="KEGG" id="bmei:Spa11_36600"/>
<name>A0A518KCB4_9BACT</name>
<gene>
    <name evidence="1" type="ORF">Spa11_36600</name>
</gene>
<protein>
    <recommendedName>
        <fullName evidence="3">Nucleoside phosphorylase domain-containing protein</fullName>
    </recommendedName>
</protein>
<reference evidence="1 2" key="1">
    <citation type="submission" date="2019-02" db="EMBL/GenBank/DDBJ databases">
        <title>Deep-cultivation of Planctomycetes and their phenomic and genomic characterization uncovers novel biology.</title>
        <authorList>
            <person name="Wiegand S."/>
            <person name="Jogler M."/>
            <person name="Boedeker C."/>
            <person name="Pinto D."/>
            <person name="Vollmers J."/>
            <person name="Rivas-Marin E."/>
            <person name="Kohn T."/>
            <person name="Peeters S.H."/>
            <person name="Heuer A."/>
            <person name="Rast P."/>
            <person name="Oberbeckmann S."/>
            <person name="Bunk B."/>
            <person name="Jeske O."/>
            <person name="Meyerdierks A."/>
            <person name="Storesund J.E."/>
            <person name="Kallscheuer N."/>
            <person name="Luecker S."/>
            <person name="Lage O.M."/>
            <person name="Pohl T."/>
            <person name="Merkel B.J."/>
            <person name="Hornburger P."/>
            <person name="Mueller R.-W."/>
            <person name="Bruemmer F."/>
            <person name="Labrenz M."/>
            <person name="Spormann A.M."/>
            <person name="Op den Camp H."/>
            <person name="Overmann J."/>
            <person name="Amann R."/>
            <person name="Jetten M.S.M."/>
            <person name="Mascher T."/>
            <person name="Medema M.H."/>
            <person name="Devos D.P."/>
            <person name="Kaster A.-K."/>
            <person name="Ovreas L."/>
            <person name="Rohde M."/>
            <person name="Galperin M.Y."/>
            <person name="Jogler C."/>
        </authorList>
    </citation>
    <scope>NUCLEOTIDE SEQUENCE [LARGE SCALE GENOMIC DNA]</scope>
    <source>
        <strain evidence="1 2">Spa11</strain>
    </source>
</reference>
<keyword evidence="2" id="KW-1185">Reference proteome</keyword>